<accession>A0ABQ4XLH0</accession>
<name>A0ABQ4XLH0_9ASTR</name>
<reference evidence="2" key="1">
    <citation type="journal article" date="2022" name="Int. J. Mol. Sci.">
        <title>Draft Genome of Tanacetum Coccineum: Genomic Comparison of Closely Related Tanacetum-Family Plants.</title>
        <authorList>
            <person name="Yamashiro T."/>
            <person name="Shiraishi A."/>
            <person name="Nakayama K."/>
            <person name="Satake H."/>
        </authorList>
    </citation>
    <scope>NUCLEOTIDE SEQUENCE</scope>
</reference>
<gene>
    <name evidence="2" type="ORF">Tco_0680342</name>
</gene>
<evidence type="ECO:0000256" key="1">
    <source>
        <dbReference type="SAM" id="MobiDB-lite"/>
    </source>
</evidence>
<organism evidence="2 3">
    <name type="scientific">Tanacetum coccineum</name>
    <dbReference type="NCBI Taxonomy" id="301880"/>
    <lineage>
        <taxon>Eukaryota</taxon>
        <taxon>Viridiplantae</taxon>
        <taxon>Streptophyta</taxon>
        <taxon>Embryophyta</taxon>
        <taxon>Tracheophyta</taxon>
        <taxon>Spermatophyta</taxon>
        <taxon>Magnoliopsida</taxon>
        <taxon>eudicotyledons</taxon>
        <taxon>Gunneridae</taxon>
        <taxon>Pentapetalae</taxon>
        <taxon>asterids</taxon>
        <taxon>campanulids</taxon>
        <taxon>Asterales</taxon>
        <taxon>Asteraceae</taxon>
        <taxon>Asteroideae</taxon>
        <taxon>Anthemideae</taxon>
        <taxon>Anthemidinae</taxon>
        <taxon>Tanacetum</taxon>
    </lineage>
</organism>
<sequence>MRIEESLNVTFDDSLPKHKSSPLVEDDKVNELVVQDPIRSLSLEVNASRVGLSLIIAVKVGLRSPRRLQVIGIKGENDDSEDEEEYRGMRCKS</sequence>
<dbReference type="Proteomes" id="UP001151760">
    <property type="component" value="Unassembled WGS sequence"/>
</dbReference>
<reference evidence="2" key="2">
    <citation type="submission" date="2022-01" db="EMBL/GenBank/DDBJ databases">
        <authorList>
            <person name="Yamashiro T."/>
            <person name="Shiraishi A."/>
            <person name="Satake H."/>
            <person name="Nakayama K."/>
        </authorList>
    </citation>
    <scope>NUCLEOTIDE SEQUENCE</scope>
</reference>
<comment type="caution">
    <text evidence="2">The sequence shown here is derived from an EMBL/GenBank/DDBJ whole genome shotgun (WGS) entry which is preliminary data.</text>
</comment>
<feature type="region of interest" description="Disordered" evidence="1">
    <location>
        <begin position="1"/>
        <end position="22"/>
    </location>
</feature>
<evidence type="ECO:0000313" key="3">
    <source>
        <dbReference type="Proteomes" id="UP001151760"/>
    </source>
</evidence>
<evidence type="ECO:0000313" key="2">
    <source>
        <dbReference type="EMBL" id="GJS65778.1"/>
    </source>
</evidence>
<protein>
    <submittedName>
        <fullName evidence="2">Uncharacterized protein</fullName>
    </submittedName>
</protein>
<dbReference type="EMBL" id="BQNB010009602">
    <property type="protein sequence ID" value="GJS65778.1"/>
    <property type="molecule type" value="Genomic_DNA"/>
</dbReference>
<proteinExistence type="predicted"/>
<keyword evidence="3" id="KW-1185">Reference proteome</keyword>